<comment type="caution">
    <text evidence="1">The sequence shown here is derived from an EMBL/GenBank/DDBJ whole genome shotgun (WGS) entry which is preliminary data.</text>
</comment>
<keyword evidence="2" id="KW-1185">Reference proteome</keyword>
<dbReference type="Proteomes" id="UP001600165">
    <property type="component" value="Unassembled WGS sequence"/>
</dbReference>
<sequence length="61" mass="7026">MARKADQKQLKITVSEDVYSLLKRLAGVKETSMNKVVGEAIDLYLESEHARELIERHNLEK</sequence>
<dbReference type="RefSeq" id="WP_377968322.1">
    <property type="nucleotide sequence ID" value="NZ_JBHZOL010000141.1"/>
</dbReference>
<proteinExistence type="predicted"/>
<accession>A0ABW6IKG4</accession>
<name>A0ABW6IKG4_9CYAN</name>
<evidence type="ECO:0000313" key="1">
    <source>
        <dbReference type="EMBL" id="MFE4108706.1"/>
    </source>
</evidence>
<evidence type="ECO:0000313" key="2">
    <source>
        <dbReference type="Proteomes" id="UP001600165"/>
    </source>
</evidence>
<reference evidence="1 2" key="1">
    <citation type="submission" date="2024-10" db="EMBL/GenBank/DDBJ databases">
        <authorList>
            <person name="Ratan Roy A."/>
            <person name="Morales Sandoval P.H."/>
            <person name="De Los Santos Villalobos S."/>
            <person name="Chakraborty S."/>
            <person name="Mukherjee J."/>
        </authorList>
    </citation>
    <scope>NUCLEOTIDE SEQUENCE [LARGE SCALE GENOMIC DNA]</scope>
    <source>
        <strain evidence="1 2">S1</strain>
    </source>
</reference>
<dbReference type="EMBL" id="JBHZOL010000141">
    <property type="protein sequence ID" value="MFE4108706.1"/>
    <property type="molecule type" value="Genomic_DNA"/>
</dbReference>
<protein>
    <recommendedName>
        <fullName evidence="3">CopG-like ribbon-helix-helix domain-containing protein</fullName>
    </recommendedName>
</protein>
<gene>
    <name evidence="1" type="ORF">ACFVKH_20735</name>
</gene>
<organism evidence="1 2">
    <name type="scientific">Almyronema epifaneia S1</name>
    <dbReference type="NCBI Taxonomy" id="2991925"/>
    <lineage>
        <taxon>Bacteria</taxon>
        <taxon>Bacillati</taxon>
        <taxon>Cyanobacteriota</taxon>
        <taxon>Cyanophyceae</taxon>
        <taxon>Nodosilineales</taxon>
        <taxon>Nodosilineaceae</taxon>
        <taxon>Almyronema</taxon>
        <taxon>Almyronema epifaneia</taxon>
    </lineage>
</organism>
<evidence type="ECO:0008006" key="3">
    <source>
        <dbReference type="Google" id="ProtNLM"/>
    </source>
</evidence>